<dbReference type="AlphaFoldDB" id="A0A1W2G021"/>
<feature type="transmembrane region" description="Helical" evidence="1">
    <location>
        <begin position="220"/>
        <end position="239"/>
    </location>
</feature>
<organism evidence="2 3">
    <name type="scientific">Kibdelosporangium aridum</name>
    <dbReference type="NCBI Taxonomy" id="2030"/>
    <lineage>
        <taxon>Bacteria</taxon>
        <taxon>Bacillati</taxon>
        <taxon>Actinomycetota</taxon>
        <taxon>Actinomycetes</taxon>
        <taxon>Pseudonocardiales</taxon>
        <taxon>Pseudonocardiaceae</taxon>
        <taxon>Kibdelosporangium</taxon>
    </lineage>
</organism>
<keyword evidence="1" id="KW-0812">Transmembrane</keyword>
<evidence type="ECO:0000313" key="3">
    <source>
        <dbReference type="Proteomes" id="UP000192674"/>
    </source>
</evidence>
<keyword evidence="1" id="KW-0472">Membrane</keyword>
<keyword evidence="3" id="KW-1185">Reference proteome</keyword>
<sequence length="322" mass="34631">MTQTTELYGWAGEPTMEHWSRVTNDHARVTFGMIVVVHEVFRSAEKTLTQDEAEALERALRAKFEKQTGVIHNSYFCSRERGGVALVESATSGWELHTALNTSDADLVKLEADCRASIDQARDMLPGPQIKTLVEALYSAMTRVLLAADLLHDTDADRAAIVATAQKEVTHATTRVQAAIQRQARFNYFQGALVGTIATAALIVLVGVASTQFWPGLLNTPGLVVASLFGALGAVVSIFQRMSKGTLILDFNTSIRHLRALGGFRPLVGAVFGAVAQFALTAGTINATLGLFALAGFGAGFSERFATDMIERAGQVIAKLPH</sequence>
<dbReference type="OrthoDB" id="3817108at2"/>
<keyword evidence="1" id="KW-1133">Transmembrane helix</keyword>
<reference evidence="2 3" key="1">
    <citation type="submission" date="2017-04" db="EMBL/GenBank/DDBJ databases">
        <authorList>
            <person name="Afonso C.L."/>
            <person name="Miller P.J."/>
            <person name="Scott M.A."/>
            <person name="Spackman E."/>
            <person name="Goraichik I."/>
            <person name="Dimitrov K.M."/>
            <person name="Suarez D.L."/>
            <person name="Swayne D.E."/>
        </authorList>
    </citation>
    <scope>NUCLEOTIDE SEQUENCE [LARGE SCALE GENOMIC DNA]</scope>
    <source>
        <strain evidence="2 3">DSM 43828</strain>
    </source>
</reference>
<evidence type="ECO:0000313" key="2">
    <source>
        <dbReference type="EMBL" id="SMD27559.1"/>
    </source>
</evidence>
<dbReference type="EMBL" id="FWXV01000029">
    <property type="protein sequence ID" value="SMD27559.1"/>
    <property type="molecule type" value="Genomic_DNA"/>
</dbReference>
<protein>
    <submittedName>
        <fullName evidence="2">Uncharacterized protein</fullName>
    </submittedName>
</protein>
<feature type="transmembrane region" description="Helical" evidence="1">
    <location>
        <begin position="260"/>
        <end position="279"/>
    </location>
</feature>
<dbReference type="Proteomes" id="UP000192674">
    <property type="component" value="Unassembled WGS sequence"/>
</dbReference>
<name>A0A1W2G021_KIBAR</name>
<feature type="transmembrane region" description="Helical" evidence="1">
    <location>
        <begin position="285"/>
        <end position="302"/>
    </location>
</feature>
<dbReference type="RefSeq" id="WP_084435062.1">
    <property type="nucleotide sequence ID" value="NZ_FWXV01000029.1"/>
</dbReference>
<feature type="transmembrane region" description="Helical" evidence="1">
    <location>
        <begin position="192"/>
        <end position="214"/>
    </location>
</feature>
<accession>A0A1W2G021</accession>
<evidence type="ECO:0000256" key="1">
    <source>
        <dbReference type="SAM" id="Phobius"/>
    </source>
</evidence>
<proteinExistence type="predicted"/>
<gene>
    <name evidence="2" type="ORF">SAMN05661093_11167</name>
</gene>